<protein>
    <recommendedName>
        <fullName evidence="7 12">Adenine phosphoribosyltransferase</fullName>
        <shortName evidence="12">APRT</shortName>
        <ecNumber evidence="7 12">2.4.2.7</ecNumber>
    </recommendedName>
</protein>
<reference evidence="14 15" key="1">
    <citation type="submission" date="2018-04" db="EMBL/GenBank/DDBJ databases">
        <title>Genomic Encyclopedia of Archaeal and Bacterial Type Strains, Phase II (KMG-II): from individual species to whole genera.</title>
        <authorList>
            <person name="Goeker M."/>
        </authorList>
    </citation>
    <scope>NUCLEOTIDE SEQUENCE [LARGE SCALE GENOMIC DNA]</scope>
    <source>
        <strain evidence="14 15">DSM 5822</strain>
    </source>
</reference>
<dbReference type="PANTHER" id="PTHR32315">
    <property type="entry name" value="ADENINE PHOSPHORIBOSYLTRANSFERASE"/>
    <property type="match status" value="1"/>
</dbReference>
<dbReference type="InterPro" id="IPR000836">
    <property type="entry name" value="PRTase_dom"/>
</dbReference>
<keyword evidence="15" id="KW-1185">Reference proteome</keyword>
<dbReference type="EMBL" id="QAON01000010">
    <property type="protein sequence ID" value="PTQ88870.1"/>
    <property type="molecule type" value="Genomic_DNA"/>
</dbReference>
<comment type="subunit">
    <text evidence="6 12">Homodimer.</text>
</comment>
<dbReference type="OrthoDB" id="9803963at2"/>
<dbReference type="NCBIfam" id="NF002636">
    <property type="entry name" value="PRK02304.1-5"/>
    <property type="match status" value="1"/>
</dbReference>
<evidence type="ECO:0000256" key="2">
    <source>
        <dbReference type="ARBA" id="ARBA00003968"/>
    </source>
</evidence>
<evidence type="ECO:0000256" key="11">
    <source>
        <dbReference type="ARBA" id="ARBA00022726"/>
    </source>
</evidence>
<dbReference type="FunFam" id="3.40.50.2020:FF:000004">
    <property type="entry name" value="Adenine phosphoribosyltransferase"/>
    <property type="match status" value="1"/>
</dbReference>
<comment type="caution">
    <text evidence="14">The sequence shown here is derived from an EMBL/GenBank/DDBJ whole genome shotgun (WGS) entry which is preliminary data.</text>
</comment>
<proteinExistence type="inferred from homology"/>
<sequence length="173" mass="19209">MSIATLESYIRCVPDFPKQGILFRDITPLLNQQLPATIDALANLLTDEEWSTIDAIVGIESRGFIFASALAYAKNKGFLVVRKPNKLPPPVHQVSYDLEYGQDRLEISSQFQPQRVLIVDDVLATGGTLNAACQLCSLAGHDIQQTMTLINLADLNQFLWQGRKPRTLFSYGA</sequence>
<dbReference type="PANTHER" id="PTHR32315:SF3">
    <property type="entry name" value="ADENINE PHOSPHORIBOSYLTRANSFERASE"/>
    <property type="match status" value="1"/>
</dbReference>
<gene>
    <name evidence="12" type="primary">apt</name>
    <name evidence="14" type="ORF">C8N29_11019</name>
</gene>
<dbReference type="AlphaFoldDB" id="A0A2T5IY12"/>
<evidence type="ECO:0000256" key="4">
    <source>
        <dbReference type="ARBA" id="ARBA00004659"/>
    </source>
</evidence>
<dbReference type="GO" id="GO:0003999">
    <property type="term" value="F:adenine phosphoribosyltransferase activity"/>
    <property type="evidence" value="ECO:0007669"/>
    <property type="project" value="UniProtKB-UniRule"/>
</dbReference>
<dbReference type="GO" id="GO:0016208">
    <property type="term" value="F:AMP binding"/>
    <property type="evidence" value="ECO:0007669"/>
    <property type="project" value="TreeGrafter"/>
</dbReference>
<feature type="domain" description="Phosphoribosyltransferase" evidence="13">
    <location>
        <begin position="37"/>
        <end position="135"/>
    </location>
</feature>
<dbReference type="SUPFAM" id="SSF53271">
    <property type="entry name" value="PRTase-like"/>
    <property type="match status" value="1"/>
</dbReference>
<evidence type="ECO:0000256" key="8">
    <source>
        <dbReference type="ARBA" id="ARBA00022490"/>
    </source>
</evidence>
<evidence type="ECO:0000259" key="13">
    <source>
        <dbReference type="Pfam" id="PF00156"/>
    </source>
</evidence>
<comment type="similarity">
    <text evidence="5 12">Belongs to the purine/pyrimidine phosphoribosyltransferase family.</text>
</comment>
<evidence type="ECO:0000256" key="12">
    <source>
        <dbReference type="HAMAP-Rule" id="MF_00004"/>
    </source>
</evidence>
<dbReference type="Pfam" id="PF00156">
    <property type="entry name" value="Pribosyltran"/>
    <property type="match status" value="1"/>
</dbReference>
<comment type="catalytic activity">
    <reaction evidence="1 12">
        <text>AMP + diphosphate = 5-phospho-alpha-D-ribose 1-diphosphate + adenine</text>
        <dbReference type="Rhea" id="RHEA:16609"/>
        <dbReference type="ChEBI" id="CHEBI:16708"/>
        <dbReference type="ChEBI" id="CHEBI:33019"/>
        <dbReference type="ChEBI" id="CHEBI:58017"/>
        <dbReference type="ChEBI" id="CHEBI:456215"/>
        <dbReference type="EC" id="2.4.2.7"/>
    </reaction>
</comment>
<dbReference type="InterPro" id="IPR050054">
    <property type="entry name" value="UPRTase/APRTase"/>
</dbReference>
<accession>A0A2T5IY12</accession>
<dbReference type="UniPathway" id="UPA00588">
    <property type="reaction ID" value="UER00646"/>
</dbReference>
<dbReference type="RefSeq" id="WP_107866034.1">
    <property type="nucleotide sequence ID" value="NZ_QAON01000010.1"/>
</dbReference>
<dbReference type="EC" id="2.4.2.7" evidence="7 12"/>
<evidence type="ECO:0000256" key="7">
    <source>
        <dbReference type="ARBA" id="ARBA00011893"/>
    </source>
</evidence>
<evidence type="ECO:0000256" key="9">
    <source>
        <dbReference type="ARBA" id="ARBA00022676"/>
    </source>
</evidence>
<dbReference type="Gene3D" id="3.40.50.2020">
    <property type="match status" value="1"/>
</dbReference>
<evidence type="ECO:0000256" key="3">
    <source>
        <dbReference type="ARBA" id="ARBA00004496"/>
    </source>
</evidence>
<keyword evidence="9 12" id="KW-0328">Glycosyltransferase</keyword>
<organism evidence="14 15">
    <name type="scientific">Agitococcus lubricus</name>
    <dbReference type="NCBI Taxonomy" id="1077255"/>
    <lineage>
        <taxon>Bacteria</taxon>
        <taxon>Pseudomonadati</taxon>
        <taxon>Pseudomonadota</taxon>
        <taxon>Gammaproteobacteria</taxon>
        <taxon>Moraxellales</taxon>
        <taxon>Moraxellaceae</taxon>
        <taxon>Agitococcus</taxon>
    </lineage>
</organism>
<dbReference type="GO" id="GO:0006166">
    <property type="term" value="P:purine ribonucleoside salvage"/>
    <property type="evidence" value="ECO:0007669"/>
    <property type="project" value="UniProtKB-KW"/>
</dbReference>
<evidence type="ECO:0000313" key="15">
    <source>
        <dbReference type="Proteomes" id="UP000244223"/>
    </source>
</evidence>
<evidence type="ECO:0000256" key="6">
    <source>
        <dbReference type="ARBA" id="ARBA00011738"/>
    </source>
</evidence>
<keyword evidence="10 12" id="KW-0808">Transferase</keyword>
<comment type="subcellular location">
    <subcellularLocation>
        <location evidence="3 12">Cytoplasm</location>
    </subcellularLocation>
</comment>
<dbReference type="GO" id="GO:0006168">
    <property type="term" value="P:adenine salvage"/>
    <property type="evidence" value="ECO:0007669"/>
    <property type="project" value="InterPro"/>
</dbReference>
<name>A0A2T5IY12_9GAMM</name>
<dbReference type="GO" id="GO:0002055">
    <property type="term" value="F:adenine binding"/>
    <property type="evidence" value="ECO:0007669"/>
    <property type="project" value="TreeGrafter"/>
</dbReference>
<dbReference type="InterPro" id="IPR029057">
    <property type="entry name" value="PRTase-like"/>
</dbReference>
<evidence type="ECO:0000313" key="14">
    <source>
        <dbReference type="EMBL" id="PTQ88870.1"/>
    </source>
</evidence>
<evidence type="ECO:0000256" key="10">
    <source>
        <dbReference type="ARBA" id="ARBA00022679"/>
    </source>
</evidence>
<comment type="pathway">
    <text evidence="4 12">Purine metabolism; AMP biosynthesis via salvage pathway; AMP from adenine: step 1/1.</text>
</comment>
<dbReference type="GO" id="GO:0005737">
    <property type="term" value="C:cytoplasm"/>
    <property type="evidence" value="ECO:0007669"/>
    <property type="project" value="UniProtKB-SubCell"/>
</dbReference>
<dbReference type="InterPro" id="IPR005764">
    <property type="entry name" value="Ade_phspho_trans"/>
</dbReference>
<evidence type="ECO:0000256" key="1">
    <source>
        <dbReference type="ARBA" id="ARBA00000868"/>
    </source>
</evidence>
<evidence type="ECO:0000256" key="5">
    <source>
        <dbReference type="ARBA" id="ARBA00008391"/>
    </source>
</evidence>
<dbReference type="Proteomes" id="UP000244223">
    <property type="component" value="Unassembled WGS sequence"/>
</dbReference>
<keyword evidence="11 12" id="KW-0660">Purine salvage</keyword>
<keyword evidence="8 12" id="KW-0963">Cytoplasm</keyword>
<dbReference type="GO" id="GO:0044209">
    <property type="term" value="P:AMP salvage"/>
    <property type="evidence" value="ECO:0007669"/>
    <property type="project" value="UniProtKB-UniRule"/>
</dbReference>
<dbReference type="HAMAP" id="MF_00004">
    <property type="entry name" value="Aden_phosphoribosyltr"/>
    <property type="match status" value="1"/>
</dbReference>
<comment type="function">
    <text evidence="2 12">Catalyzes a salvage reaction resulting in the formation of AMP, that is energically less costly than de novo synthesis.</text>
</comment>
<dbReference type="CDD" id="cd06223">
    <property type="entry name" value="PRTases_typeI"/>
    <property type="match status" value="1"/>
</dbReference>